<accession>A0A8D5ANP8</accession>
<keyword evidence="1" id="KW-0732">Signal</keyword>
<dbReference type="Proteomes" id="UP000824988">
    <property type="component" value="Chromosome"/>
</dbReference>
<gene>
    <name evidence="2" type="ORF">MoryE10_29060</name>
</gene>
<evidence type="ECO:0000313" key="3">
    <source>
        <dbReference type="Proteomes" id="UP000824988"/>
    </source>
</evidence>
<feature type="chain" id="PRO_5034946998" description="Lipoprotein" evidence="1">
    <location>
        <begin position="26"/>
        <end position="183"/>
    </location>
</feature>
<evidence type="ECO:0008006" key="4">
    <source>
        <dbReference type="Google" id="ProtNLM"/>
    </source>
</evidence>
<dbReference type="AlphaFoldDB" id="A0A8D5ANP8"/>
<evidence type="ECO:0000256" key="1">
    <source>
        <dbReference type="SAM" id="SignalP"/>
    </source>
</evidence>
<protein>
    <recommendedName>
        <fullName evidence="4">Lipoprotein</fullName>
    </recommendedName>
</protein>
<name>A0A8D5ANP8_9GAMM</name>
<proteinExistence type="predicted"/>
<organism evidence="2 3">
    <name type="scientific">Methylogaea oryzae</name>
    <dbReference type="NCBI Taxonomy" id="1295382"/>
    <lineage>
        <taxon>Bacteria</taxon>
        <taxon>Pseudomonadati</taxon>
        <taxon>Pseudomonadota</taxon>
        <taxon>Gammaproteobacteria</taxon>
        <taxon>Methylococcales</taxon>
        <taxon>Methylococcaceae</taxon>
        <taxon>Methylogaea</taxon>
    </lineage>
</organism>
<evidence type="ECO:0000313" key="2">
    <source>
        <dbReference type="EMBL" id="BBL72300.1"/>
    </source>
</evidence>
<keyword evidence="3" id="KW-1185">Reference proteome</keyword>
<dbReference type="RefSeq" id="WP_221047477.1">
    <property type="nucleotide sequence ID" value="NZ_AP019782.1"/>
</dbReference>
<sequence length="183" mass="20341">MDSFRRSFAALALSVGVIASLPIQAEEAAPAYNVNDYYEVHQDKRIYVFDDASTFKEFLSSGETPFRLTRIGAGPNKETVVFGLRAMDKERKEAELGGVGLYDGKADGIEEAFYAEVNDGKRIYVFDDAKNFKAFRTGVETPFRYTEIGGGPHGETMVYVLTKKAADKKPEAMIEQFKALRAP</sequence>
<dbReference type="KEGG" id="moz:MoryE10_29060"/>
<dbReference type="EMBL" id="AP019782">
    <property type="protein sequence ID" value="BBL72300.1"/>
    <property type="molecule type" value="Genomic_DNA"/>
</dbReference>
<reference evidence="2" key="1">
    <citation type="submission" date="2019-06" db="EMBL/GenBank/DDBJ databases">
        <title>Complete genome sequence of Methylogaea oryzae strain JCM16910.</title>
        <authorList>
            <person name="Asakawa S."/>
        </authorList>
    </citation>
    <scope>NUCLEOTIDE SEQUENCE</scope>
    <source>
        <strain evidence="2">E10</strain>
    </source>
</reference>
<feature type="signal peptide" evidence="1">
    <location>
        <begin position="1"/>
        <end position="25"/>
    </location>
</feature>